<proteinExistence type="predicted"/>
<gene>
    <name evidence="1" type="ORF">GCM10009716_46300</name>
</gene>
<name>A0ABN2PVR8_9ACTN</name>
<organism evidence="1 2">
    <name type="scientific">Streptomyces sodiiphilus</name>
    <dbReference type="NCBI Taxonomy" id="226217"/>
    <lineage>
        <taxon>Bacteria</taxon>
        <taxon>Bacillati</taxon>
        <taxon>Actinomycetota</taxon>
        <taxon>Actinomycetes</taxon>
        <taxon>Kitasatosporales</taxon>
        <taxon>Streptomycetaceae</taxon>
        <taxon>Streptomyces</taxon>
    </lineage>
</organism>
<accession>A0ABN2PVR8</accession>
<reference evidence="1 2" key="1">
    <citation type="journal article" date="2019" name="Int. J. Syst. Evol. Microbiol.">
        <title>The Global Catalogue of Microorganisms (GCM) 10K type strain sequencing project: providing services to taxonomists for standard genome sequencing and annotation.</title>
        <authorList>
            <consortium name="The Broad Institute Genomics Platform"/>
            <consortium name="The Broad Institute Genome Sequencing Center for Infectious Disease"/>
            <person name="Wu L."/>
            <person name="Ma J."/>
        </authorList>
    </citation>
    <scope>NUCLEOTIDE SEQUENCE [LARGE SCALE GENOMIC DNA]</scope>
    <source>
        <strain evidence="1 2">JCM 13581</strain>
    </source>
</reference>
<protein>
    <submittedName>
        <fullName evidence="1">Uncharacterized protein</fullName>
    </submittedName>
</protein>
<evidence type="ECO:0000313" key="2">
    <source>
        <dbReference type="Proteomes" id="UP001501303"/>
    </source>
</evidence>
<sequence length="90" mass="10256">MATIKHDLEWFYATISVWLEKGEVTGAIDVISRDGEPEALLAVVRSYTDFDVWYSNGKTYKTYQHAFTALGAAIDKTNPDHKPLNNYWAK</sequence>
<keyword evidence="2" id="KW-1185">Reference proteome</keyword>
<dbReference type="RefSeq" id="WP_344266225.1">
    <property type="nucleotide sequence ID" value="NZ_BAAAMJ010000074.1"/>
</dbReference>
<dbReference type="EMBL" id="BAAAMJ010000074">
    <property type="protein sequence ID" value="GAA1933864.1"/>
    <property type="molecule type" value="Genomic_DNA"/>
</dbReference>
<dbReference type="Proteomes" id="UP001501303">
    <property type="component" value="Unassembled WGS sequence"/>
</dbReference>
<evidence type="ECO:0000313" key="1">
    <source>
        <dbReference type="EMBL" id="GAA1933864.1"/>
    </source>
</evidence>
<comment type="caution">
    <text evidence="1">The sequence shown here is derived from an EMBL/GenBank/DDBJ whole genome shotgun (WGS) entry which is preliminary data.</text>
</comment>